<dbReference type="CTD" id="9118"/>
<evidence type="ECO:0000256" key="4">
    <source>
        <dbReference type="ARBA" id="ARBA00023054"/>
    </source>
</evidence>
<dbReference type="GO" id="GO:0036464">
    <property type="term" value="C:cytoplasmic ribonucleoprotein granule"/>
    <property type="evidence" value="ECO:0007669"/>
    <property type="project" value="Ensembl"/>
</dbReference>
<dbReference type="FunFam" id="1.20.5.170:FF:000002">
    <property type="entry name" value="Type I keratin KA11"/>
    <property type="match status" value="1"/>
</dbReference>
<comment type="subcellular location">
    <subcellularLocation>
        <location evidence="1">Cytoplasm</location>
    </subcellularLocation>
</comment>
<dbReference type="FunFam" id="1.20.5.500:FF:000001">
    <property type="entry name" value="Type II keratin 23"/>
    <property type="match status" value="1"/>
</dbReference>
<dbReference type="Gene3D" id="1.20.5.1160">
    <property type="entry name" value="Vasodilator-stimulated phosphoprotein"/>
    <property type="match status" value="1"/>
</dbReference>
<dbReference type="GO" id="GO:0045109">
    <property type="term" value="P:intermediate filament organization"/>
    <property type="evidence" value="ECO:0007669"/>
    <property type="project" value="TreeGrafter"/>
</dbReference>
<keyword evidence="3 6" id="KW-0403">Intermediate filament</keyword>
<keyword evidence="2" id="KW-0963">Cytoplasm</keyword>
<dbReference type="InterPro" id="IPR050405">
    <property type="entry name" value="Intermediate_filament"/>
</dbReference>
<dbReference type="AlphaFoldDB" id="A0A8C3IKQ4"/>
<dbReference type="SMART" id="SM01391">
    <property type="entry name" value="Filament"/>
    <property type="match status" value="1"/>
</dbReference>
<protein>
    <submittedName>
        <fullName evidence="9">Internexin neuronal intermediate filament protein alpha</fullName>
    </submittedName>
</protein>
<dbReference type="Gene3D" id="1.20.5.170">
    <property type="match status" value="1"/>
</dbReference>
<feature type="coiled-coil region" evidence="7">
    <location>
        <begin position="80"/>
        <end position="357"/>
    </location>
</feature>
<evidence type="ECO:0000256" key="2">
    <source>
        <dbReference type="ARBA" id="ARBA00022490"/>
    </source>
</evidence>
<dbReference type="GeneID" id="101943693"/>
<dbReference type="Ensembl" id="ENSCPBT00000041230.1">
    <property type="protein sequence ID" value="ENSCPBP00000035147.1"/>
    <property type="gene ID" value="ENSCPBG00000024493.1"/>
</dbReference>
<feature type="compositionally biased region" description="Low complexity" evidence="8">
    <location>
        <begin position="23"/>
        <end position="39"/>
    </location>
</feature>
<dbReference type="FunFam" id="1.20.5.1160:FF:000001">
    <property type="entry name" value="Keratin type II"/>
    <property type="match status" value="1"/>
</dbReference>
<organism evidence="9 10">
    <name type="scientific">Chrysemys picta bellii</name>
    <name type="common">Western painted turtle</name>
    <name type="synonym">Emys bellii</name>
    <dbReference type="NCBI Taxonomy" id="8478"/>
    <lineage>
        <taxon>Eukaryota</taxon>
        <taxon>Metazoa</taxon>
        <taxon>Chordata</taxon>
        <taxon>Craniata</taxon>
        <taxon>Vertebrata</taxon>
        <taxon>Euteleostomi</taxon>
        <taxon>Archelosauria</taxon>
        <taxon>Testudinata</taxon>
        <taxon>Testudines</taxon>
        <taxon>Cryptodira</taxon>
        <taxon>Durocryptodira</taxon>
        <taxon>Testudinoidea</taxon>
        <taxon>Emydidae</taxon>
        <taxon>Chrysemys</taxon>
    </lineage>
</organism>
<dbReference type="GO" id="GO:0005883">
    <property type="term" value="C:neurofilament"/>
    <property type="evidence" value="ECO:0007669"/>
    <property type="project" value="Ensembl"/>
</dbReference>
<evidence type="ECO:0000256" key="1">
    <source>
        <dbReference type="ARBA" id="ARBA00004496"/>
    </source>
</evidence>
<feature type="region of interest" description="Disordered" evidence="8">
    <location>
        <begin position="23"/>
        <end position="45"/>
    </location>
</feature>
<dbReference type="PANTHER" id="PTHR45652">
    <property type="entry name" value="GLIAL FIBRILLARY ACIDIC PROTEIN"/>
    <property type="match status" value="1"/>
</dbReference>
<dbReference type="PROSITE" id="PS51842">
    <property type="entry name" value="IF_ROD_2"/>
    <property type="match status" value="1"/>
</dbReference>
<dbReference type="Pfam" id="PF00038">
    <property type="entry name" value="Filament"/>
    <property type="match status" value="1"/>
</dbReference>
<name>A0A8C3IKQ4_CHRPI</name>
<sequence length="478" mass="53700">MSSQPRYLASSYRQIFGEPLRLPAASSRPGSASLSGPSLPRRHGLSLGAPRRAEAWVDLGQASALGREYRLGRGREQEQLQGLNDRFAGYLERVRQLEQQNRLLEAELGALRQRQAEPSRLGELFRGELRQLRAQLEEAGAEQAEAAREREQLAGEVQRLRARCEEEARGRAEAEQRARAQQQEVDGAARARLGLEKKVEALREELAFLRQVHEEELAELAAALQAAQVAVEPDLATPDLSSALREIRGQYESLAAKNLQAAEEWYRSEFANLNEQAARSSQAVRASREEIQEYRRQLQARTVEVESLRGANESLERQIQEMEERHGAEVGGLQDSISQLQNDLRNTKSEMAHHLREYQDLLNVKMALDIEIAAYRKLLEGEETRFTTGSVSISALNPHSNPSYSFQPRVFSLPVATASKISPTLSFKKEEKEEASKVSSKVSSSQMRETFAEMIEETVTKKTEQSNPEEGNITNQKI</sequence>
<keyword evidence="4 7" id="KW-0175">Coiled coil</keyword>
<comment type="similarity">
    <text evidence="5 6">Belongs to the intermediate filament family.</text>
</comment>
<dbReference type="GO" id="GO:0060052">
    <property type="term" value="P:neurofilament cytoskeleton organization"/>
    <property type="evidence" value="ECO:0007669"/>
    <property type="project" value="Ensembl"/>
</dbReference>
<dbReference type="InterPro" id="IPR039008">
    <property type="entry name" value="IF_rod_dom"/>
</dbReference>
<dbReference type="Proteomes" id="UP000694380">
    <property type="component" value="Unplaced"/>
</dbReference>
<gene>
    <name evidence="9" type="primary">INA</name>
</gene>
<proteinExistence type="inferred from homology"/>
<dbReference type="GO" id="GO:0098685">
    <property type="term" value="C:Schaffer collateral - CA1 synapse"/>
    <property type="evidence" value="ECO:0007669"/>
    <property type="project" value="Ensembl"/>
</dbReference>
<dbReference type="GO" id="GO:0099170">
    <property type="term" value="P:postsynaptic modulation of chemical synaptic transmission"/>
    <property type="evidence" value="ECO:0007669"/>
    <property type="project" value="Ensembl"/>
</dbReference>
<dbReference type="OrthoDB" id="2441647at2759"/>
<dbReference type="GO" id="GO:0099184">
    <property type="term" value="F:structural constituent of postsynaptic intermediate filament cytoskeleton"/>
    <property type="evidence" value="ECO:0007669"/>
    <property type="project" value="Ensembl"/>
</dbReference>
<reference evidence="9" key="2">
    <citation type="submission" date="2025-09" db="UniProtKB">
        <authorList>
            <consortium name="Ensembl"/>
        </authorList>
    </citation>
    <scope>IDENTIFICATION</scope>
</reference>
<evidence type="ECO:0000256" key="6">
    <source>
        <dbReference type="RuleBase" id="RU000685"/>
    </source>
</evidence>
<reference evidence="9" key="1">
    <citation type="submission" date="2025-08" db="UniProtKB">
        <authorList>
            <consortium name="Ensembl"/>
        </authorList>
    </citation>
    <scope>IDENTIFICATION</scope>
</reference>
<dbReference type="OMA" id="CASSYRK"/>
<keyword evidence="10" id="KW-1185">Reference proteome</keyword>
<dbReference type="GO" id="GO:0099160">
    <property type="term" value="C:postsynaptic intermediate filament cytoskeleton"/>
    <property type="evidence" value="ECO:0007669"/>
    <property type="project" value="TreeGrafter"/>
</dbReference>
<evidence type="ECO:0000256" key="3">
    <source>
        <dbReference type="ARBA" id="ARBA00022754"/>
    </source>
</evidence>
<dbReference type="Gene3D" id="1.20.5.500">
    <property type="entry name" value="Single helix bin"/>
    <property type="match status" value="1"/>
</dbReference>
<accession>A0A8C3IKQ4</accession>
<dbReference type="PANTHER" id="PTHR45652:SF18">
    <property type="entry name" value="ALPHA-INTERNEXIN"/>
    <property type="match status" value="1"/>
</dbReference>
<dbReference type="GeneTree" id="ENSGT00940000154418"/>
<feature type="compositionally biased region" description="Polar residues" evidence="8">
    <location>
        <begin position="465"/>
        <end position="478"/>
    </location>
</feature>
<dbReference type="GO" id="GO:1990830">
    <property type="term" value="P:cellular response to leukemia inhibitory factor"/>
    <property type="evidence" value="ECO:0007669"/>
    <property type="project" value="Ensembl"/>
</dbReference>
<evidence type="ECO:0000313" key="10">
    <source>
        <dbReference type="Proteomes" id="UP000694380"/>
    </source>
</evidence>
<dbReference type="InterPro" id="IPR018039">
    <property type="entry name" value="IF_conserved"/>
</dbReference>
<dbReference type="SUPFAM" id="SSF64593">
    <property type="entry name" value="Intermediate filament protein, coiled coil region"/>
    <property type="match status" value="2"/>
</dbReference>
<evidence type="ECO:0000256" key="7">
    <source>
        <dbReference type="SAM" id="Coils"/>
    </source>
</evidence>
<evidence type="ECO:0000256" key="8">
    <source>
        <dbReference type="SAM" id="MobiDB-lite"/>
    </source>
</evidence>
<dbReference type="KEGG" id="cpic:101943693"/>
<dbReference type="PROSITE" id="PS00226">
    <property type="entry name" value="IF_ROD_1"/>
    <property type="match status" value="1"/>
</dbReference>
<evidence type="ECO:0000256" key="5">
    <source>
        <dbReference type="ARBA" id="ARBA00061646"/>
    </source>
</evidence>
<evidence type="ECO:0000313" key="9">
    <source>
        <dbReference type="Ensembl" id="ENSCPBP00000035147.1"/>
    </source>
</evidence>
<feature type="region of interest" description="Disordered" evidence="8">
    <location>
        <begin position="458"/>
        <end position="478"/>
    </location>
</feature>